<dbReference type="Pfam" id="PF13370">
    <property type="entry name" value="Fer4_13"/>
    <property type="match status" value="1"/>
</dbReference>
<name>A0A0R0E5N2_SOYBN</name>
<accession>A0A0R0E5N2</accession>
<dbReference type="AlphaFoldDB" id="A0A0R0E5N2"/>
<evidence type="ECO:0000313" key="5">
    <source>
        <dbReference type="Proteomes" id="UP000008827"/>
    </source>
</evidence>
<dbReference type="Pfam" id="PF00226">
    <property type="entry name" value="DnaJ"/>
    <property type="match status" value="1"/>
</dbReference>
<feature type="domain" description="J" evidence="2">
    <location>
        <begin position="76"/>
        <end position="139"/>
    </location>
</feature>
<feature type="compositionally biased region" description="Polar residues" evidence="1">
    <location>
        <begin position="393"/>
        <end position="402"/>
    </location>
</feature>
<keyword evidence="5" id="KW-1185">Reference proteome</keyword>
<sequence>MSYPFPLASSSYTHYYSIINNMATIASARLPSYIIKKPLGFHPSNLHNKCFSKSNASTSTLTCKASSSSSTMMDFDLYDLLGIDSSCDQSQVKVAYRSLQKRCHPDIAGPAGHDMAIILNEAYSILSDPNARLAYDKEQAKSSEFKGFTGRPIYSVWCGSESEQRAIFVDEIKCVGCLKCALLAEKTFAVESVYGRARVVSQWADSPNKIDEAIESCPVNCISVVERSNLAALEFLMSKQPRGNVRVGAAHTAGARVSNIFVDVEKFQTRFQEAMEKANKCSKETDLQRESRMSAIQAIRSISNWLYWQTPRSSSSSSKSEKGMTRVVYKLPEPDISKLRDAVARKKVRDRTRTKHQTPLNFIHPEEYWTPSTHALPSSTRSTTTPTPLEKPSVTTTGQKKTNASDHETYENRNSPIRWGLPIITALTAVVTVQIHTVESTSKLQQHVAGSLALQIVNSSWLQCTLAAATCFPSIWSPKTLKILLDVLKVTLLVHFA</sequence>
<dbReference type="STRING" id="3847.A0A0R0E5N2"/>
<evidence type="ECO:0000259" key="2">
    <source>
        <dbReference type="PROSITE" id="PS50076"/>
    </source>
</evidence>
<dbReference type="PANTHER" id="PTHR45295">
    <property type="entry name" value="CHAPERONE PROTEIN DNAJ C76, CHLOROPLASTIC"/>
    <property type="match status" value="1"/>
</dbReference>
<dbReference type="InterPro" id="IPR036869">
    <property type="entry name" value="J_dom_sf"/>
</dbReference>
<reference evidence="4" key="2">
    <citation type="submission" date="2018-02" db="UniProtKB">
        <authorList>
            <consortium name="EnsemblPlants"/>
        </authorList>
    </citation>
    <scope>IDENTIFICATION</scope>
    <source>
        <strain evidence="4">Williams 82</strain>
    </source>
</reference>
<dbReference type="SUPFAM" id="SSF46565">
    <property type="entry name" value="Chaperone J-domain"/>
    <property type="match status" value="1"/>
</dbReference>
<dbReference type="InParanoid" id="A0A0R0E5N2"/>
<dbReference type="SMART" id="SM00271">
    <property type="entry name" value="DnaJ"/>
    <property type="match status" value="1"/>
</dbReference>
<dbReference type="Gramene" id="KRG89120">
    <property type="protein sequence ID" value="KRG89120"/>
    <property type="gene ID" value="GLYMA_20G002400"/>
</dbReference>
<feature type="compositionally biased region" description="Low complexity" evidence="1">
    <location>
        <begin position="377"/>
        <end position="388"/>
    </location>
</feature>
<dbReference type="EMBL" id="CM000853">
    <property type="protein sequence ID" value="KRG89120.1"/>
    <property type="molecule type" value="Genomic_DNA"/>
</dbReference>
<reference evidence="3" key="3">
    <citation type="submission" date="2018-07" db="EMBL/GenBank/DDBJ databases">
        <title>WGS assembly of Glycine max.</title>
        <authorList>
            <person name="Schmutz J."/>
            <person name="Cannon S."/>
            <person name="Schlueter J."/>
            <person name="Ma J."/>
            <person name="Mitros T."/>
            <person name="Nelson W."/>
            <person name="Hyten D."/>
            <person name="Song Q."/>
            <person name="Thelen J."/>
            <person name="Cheng J."/>
            <person name="Xu D."/>
            <person name="Hellsten U."/>
            <person name="May G."/>
            <person name="Yu Y."/>
            <person name="Sakurai T."/>
            <person name="Umezawa T."/>
            <person name="Bhattacharyya M."/>
            <person name="Sandhu D."/>
            <person name="Valliyodan B."/>
            <person name="Lindquist E."/>
            <person name="Peto M."/>
            <person name="Grant D."/>
            <person name="Shu S."/>
            <person name="Goodstein D."/>
            <person name="Barry K."/>
            <person name="Futrell-Griggs M."/>
            <person name="Abernathy B."/>
            <person name="Du J."/>
            <person name="Tian Z."/>
            <person name="Zhu L."/>
            <person name="Gill N."/>
            <person name="Joshi T."/>
            <person name="Libault M."/>
            <person name="Sethuraman A."/>
            <person name="Zhang X."/>
            <person name="Shinozaki K."/>
            <person name="Nguyen H."/>
            <person name="Wing R."/>
            <person name="Cregan P."/>
            <person name="Specht J."/>
            <person name="Grimwood J."/>
            <person name="Rokhsar D."/>
            <person name="Stacey G."/>
            <person name="Shoemaker R."/>
            <person name="Jackson S."/>
        </authorList>
    </citation>
    <scope>NUCLEOTIDE SEQUENCE</scope>
    <source>
        <tissue evidence="3">Callus</tissue>
    </source>
</reference>
<proteinExistence type="predicted"/>
<feature type="region of interest" description="Disordered" evidence="1">
    <location>
        <begin position="371"/>
        <end position="413"/>
    </location>
</feature>
<dbReference type="Proteomes" id="UP000008827">
    <property type="component" value="Chromosome 20"/>
</dbReference>
<dbReference type="CDD" id="cd06257">
    <property type="entry name" value="DnaJ"/>
    <property type="match status" value="1"/>
</dbReference>
<gene>
    <name evidence="3" type="ORF">GLYMA_20G002400</name>
</gene>
<dbReference type="PANTHER" id="PTHR45295:SF1">
    <property type="entry name" value="CHAPERONE PROTEIN DNAJ C76, CHLOROPLASTIC"/>
    <property type="match status" value="1"/>
</dbReference>
<evidence type="ECO:0000313" key="4">
    <source>
        <dbReference type="EnsemblPlants" id="KRG89120"/>
    </source>
</evidence>
<dbReference type="EnsemblPlants" id="KRG89120">
    <property type="protein sequence ID" value="KRG89120"/>
    <property type="gene ID" value="GLYMA_20G002400"/>
</dbReference>
<protein>
    <recommendedName>
        <fullName evidence="2">J domain-containing protein</fullName>
    </recommendedName>
</protein>
<dbReference type="FunCoup" id="A0A0R0E5N2">
    <property type="interactions" value="339"/>
</dbReference>
<dbReference type="PROSITE" id="PS50076">
    <property type="entry name" value="DNAJ_2"/>
    <property type="match status" value="1"/>
</dbReference>
<reference evidence="3 4" key="1">
    <citation type="journal article" date="2010" name="Nature">
        <title>Genome sequence of the palaeopolyploid soybean.</title>
        <authorList>
            <person name="Schmutz J."/>
            <person name="Cannon S.B."/>
            <person name="Schlueter J."/>
            <person name="Ma J."/>
            <person name="Mitros T."/>
            <person name="Nelson W."/>
            <person name="Hyten D.L."/>
            <person name="Song Q."/>
            <person name="Thelen J.J."/>
            <person name="Cheng J."/>
            <person name="Xu D."/>
            <person name="Hellsten U."/>
            <person name="May G.D."/>
            <person name="Yu Y."/>
            <person name="Sakurai T."/>
            <person name="Umezawa T."/>
            <person name="Bhattacharyya M.K."/>
            <person name="Sandhu D."/>
            <person name="Valliyodan B."/>
            <person name="Lindquist E."/>
            <person name="Peto M."/>
            <person name="Grant D."/>
            <person name="Shu S."/>
            <person name="Goodstein D."/>
            <person name="Barry K."/>
            <person name="Futrell-Griggs M."/>
            <person name="Abernathy B."/>
            <person name="Du J."/>
            <person name="Tian Z."/>
            <person name="Zhu L."/>
            <person name="Gill N."/>
            <person name="Joshi T."/>
            <person name="Libault M."/>
            <person name="Sethuraman A."/>
            <person name="Zhang X.-C."/>
            <person name="Shinozaki K."/>
            <person name="Nguyen H.T."/>
            <person name="Wing R.A."/>
            <person name="Cregan P."/>
            <person name="Specht J."/>
            <person name="Grimwood J."/>
            <person name="Rokhsar D."/>
            <person name="Stacey G."/>
            <person name="Shoemaker R.C."/>
            <person name="Jackson S.A."/>
        </authorList>
    </citation>
    <scope>NUCLEOTIDE SEQUENCE</scope>
    <source>
        <strain evidence="4">cv. Williams 82</strain>
        <tissue evidence="3">Callus</tissue>
    </source>
</reference>
<dbReference type="SMR" id="A0A0R0E5N2"/>
<dbReference type="InterPro" id="IPR001623">
    <property type="entry name" value="DnaJ_domain"/>
</dbReference>
<dbReference type="SUPFAM" id="SSF54862">
    <property type="entry name" value="4Fe-4S ferredoxins"/>
    <property type="match status" value="1"/>
</dbReference>
<evidence type="ECO:0000256" key="1">
    <source>
        <dbReference type="SAM" id="MobiDB-lite"/>
    </source>
</evidence>
<organism evidence="3">
    <name type="scientific">Glycine max</name>
    <name type="common">Soybean</name>
    <name type="synonym">Glycine hispida</name>
    <dbReference type="NCBI Taxonomy" id="3847"/>
    <lineage>
        <taxon>Eukaryota</taxon>
        <taxon>Viridiplantae</taxon>
        <taxon>Streptophyta</taxon>
        <taxon>Embryophyta</taxon>
        <taxon>Tracheophyta</taxon>
        <taxon>Spermatophyta</taxon>
        <taxon>Magnoliopsida</taxon>
        <taxon>eudicotyledons</taxon>
        <taxon>Gunneridae</taxon>
        <taxon>Pentapetalae</taxon>
        <taxon>rosids</taxon>
        <taxon>fabids</taxon>
        <taxon>Fabales</taxon>
        <taxon>Fabaceae</taxon>
        <taxon>Papilionoideae</taxon>
        <taxon>50 kb inversion clade</taxon>
        <taxon>NPAAA clade</taxon>
        <taxon>indigoferoid/millettioid clade</taxon>
        <taxon>Phaseoleae</taxon>
        <taxon>Glycine</taxon>
        <taxon>Glycine subgen. Soja</taxon>
    </lineage>
</organism>
<dbReference type="Gene3D" id="1.10.287.110">
    <property type="entry name" value="DnaJ domain"/>
    <property type="match status" value="1"/>
</dbReference>
<dbReference type="ExpressionAtlas" id="A0A0R0E5N2">
    <property type="expression patterns" value="baseline and differential"/>
</dbReference>
<dbReference type="Gene3D" id="3.30.70.20">
    <property type="match status" value="1"/>
</dbReference>
<evidence type="ECO:0000313" key="3">
    <source>
        <dbReference type="EMBL" id="KRG89120.1"/>
    </source>
</evidence>